<dbReference type="EMBL" id="AWUE01015672">
    <property type="protein sequence ID" value="OMO96247.1"/>
    <property type="molecule type" value="Genomic_DNA"/>
</dbReference>
<protein>
    <submittedName>
        <fullName evidence="2">Uncharacterized protein</fullName>
    </submittedName>
</protein>
<dbReference type="Proteomes" id="UP000187203">
    <property type="component" value="Unassembled WGS sequence"/>
</dbReference>
<evidence type="ECO:0000313" key="2">
    <source>
        <dbReference type="EMBL" id="OMO96247.1"/>
    </source>
</evidence>
<sequence>MGSFRQEQPSKDSTRAGKNSDIKHFKGKFLKERRDFSEVGCRDDNYG</sequence>
<evidence type="ECO:0000313" key="3">
    <source>
        <dbReference type="Proteomes" id="UP000187203"/>
    </source>
</evidence>
<feature type="compositionally biased region" description="Basic and acidic residues" evidence="1">
    <location>
        <begin position="8"/>
        <end position="24"/>
    </location>
</feature>
<name>A0A1R3JNF6_9ROSI</name>
<organism evidence="2 3">
    <name type="scientific">Corchorus olitorius</name>
    <dbReference type="NCBI Taxonomy" id="93759"/>
    <lineage>
        <taxon>Eukaryota</taxon>
        <taxon>Viridiplantae</taxon>
        <taxon>Streptophyta</taxon>
        <taxon>Embryophyta</taxon>
        <taxon>Tracheophyta</taxon>
        <taxon>Spermatophyta</taxon>
        <taxon>Magnoliopsida</taxon>
        <taxon>eudicotyledons</taxon>
        <taxon>Gunneridae</taxon>
        <taxon>Pentapetalae</taxon>
        <taxon>rosids</taxon>
        <taxon>malvids</taxon>
        <taxon>Malvales</taxon>
        <taxon>Malvaceae</taxon>
        <taxon>Grewioideae</taxon>
        <taxon>Apeibeae</taxon>
        <taxon>Corchorus</taxon>
    </lineage>
</organism>
<comment type="caution">
    <text evidence="2">The sequence shown here is derived from an EMBL/GenBank/DDBJ whole genome shotgun (WGS) entry which is preliminary data.</text>
</comment>
<gene>
    <name evidence="2" type="ORF">COLO4_15421</name>
</gene>
<feature type="region of interest" description="Disordered" evidence="1">
    <location>
        <begin position="1"/>
        <end position="24"/>
    </location>
</feature>
<accession>A0A1R3JNF6</accession>
<keyword evidence="3" id="KW-1185">Reference proteome</keyword>
<evidence type="ECO:0000256" key="1">
    <source>
        <dbReference type="SAM" id="MobiDB-lite"/>
    </source>
</evidence>
<reference evidence="3" key="1">
    <citation type="submission" date="2013-09" db="EMBL/GenBank/DDBJ databases">
        <title>Corchorus olitorius genome sequencing.</title>
        <authorList>
            <person name="Alam M."/>
            <person name="Haque M.S."/>
            <person name="Islam M.S."/>
            <person name="Emdad E.M."/>
            <person name="Islam M.M."/>
            <person name="Ahmed B."/>
            <person name="Halim A."/>
            <person name="Hossen Q.M.M."/>
            <person name="Hossain M.Z."/>
            <person name="Ahmed R."/>
            <person name="Khan M.M."/>
            <person name="Islam R."/>
            <person name="Rashid M.M."/>
            <person name="Khan S.A."/>
            <person name="Rahman M.S."/>
            <person name="Alam M."/>
            <person name="Yahiya A.S."/>
            <person name="Khan M.S."/>
            <person name="Azam M.S."/>
            <person name="Haque T."/>
            <person name="Lashkar M.Z.H."/>
            <person name="Akhand A.I."/>
            <person name="Morshed G."/>
            <person name="Roy S."/>
            <person name="Uddin K.S."/>
            <person name="Rabeya T."/>
            <person name="Hossain A.S."/>
            <person name="Chowdhury A."/>
            <person name="Snigdha A.R."/>
            <person name="Mortoza M.S."/>
            <person name="Matin S.A."/>
            <person name="Hoque S.M.E."/>
            <person name="Islam M.K."/>
            <person name="Roy D.K."/>
            <person name="Haider R."/>
            <person name="Moosa M.M."/>
            <person name="Elias S.M."/>
            <person name="Hasan A.M."/>
            <person name="Jahan S."/>
            <person name="Shafiuddin M."/>
            <person name="Mahmood N."/>
            <person name="Shommy N.S."/>
        </authorList>
    </citation>
    <scope>NUCLEOTIDE SEQUENCE [LARGE SCALE GENOMIC DNA]</scope>
    <source>
        <strain evidence="3">cv. O-4</strain>
    </source>
</reference>
<proteinExistence type="predicted"/>
<dbReference type="AlphaFoldDB" id="A0A1R3JNF6"/>